<dbReference type="Proteomes" id="UP001281147">
    <property type="component" value="Unassembled WGS sequence"/>
</dbReference>
<name>A0ACC3MS67_9PEZI</name>
<evidence type="ECO:0000313" key="2">
    <source>
        <dbReference type="Proteomes" id="UP001281147"/>
    </source>
</evidence>
<proteinExistence type="predicted"/>
<dbReference type="EMBL" id="JAUTXU010000161">
    <property type="protein sequence ID" value="KAK3702414.1"/>
    <property type="molecule type" value="Genomic_DNA"/>
</dbReference>
<reference evidence="1" key="1">
    <citation type="submission" date="2023-07" db="EMBL/GenBank/DDBJ databases">
        <title>Black Yeasts Isolated from many extreme environments.</title>
        <authorList>
            <person name="Coleine C."/>
            <person name="Stajich J.E."/>
            <person name="Selbmann L."/>
        </authorList>
    </citation>
    <scope>NUCLEOTIDE SEQUENCE</scope>
    <source>
        <strain evidence="1">CCFEE 5714</strain>
    </source>
</reference>
<organism evidence="1 2">
    <name type="scientific">Vermiconidia calcicola</name>
    <dbReference type="NCBI Taxonomy" id="1690605"/>
    <lineage>
        <taxon>Eukaryota</taxon>
        <taxon>Fungi</taxon>
        <taxon>Dikarya</taxon>
        <taxon>Ascomycota</taxon>
        <taxon>Pezizomycotina</taxon>
        <taxon>Dothideomycetes</taxon>
        <taxon>Dothideomycetidae</taxon>
        <taxon>Mycosphaerellales</taxon>
        <taxon>Extremaceae</taxon>
        <taxon>Vermiconidia</taxon>
    </lineage>
</organism>
<sequence>MVKSTISSRSRSNVILRSPRKSLQLLSSQDPDDLPYPPDALPGARDVDTPYGNIRVYEWGPEEGRKVLFVHGISTPCIAFAGMAKMLVERGCRVMLFDLFGRGYSDAPDPSVYQQDIALWTSQILLVLASSKLAWTGTDRFSMVGYSMGGGISATFTSYFPELVESLVLIAPGGLLRPSRISRTSKLLYGNLLPSFVVSYFVGRRLRDSSGAHPSGAGGKAKPTDPADIAESEAPGHPANADDSAALMFPDRPKMSVAKTVAWETDVHPGFLPSFISSIKFAPVSHEHDRWRLLGQRCEARRASSEPEKVPGLDEDKVLIIFGAQDPVIVADETEEDATAALGNENVKVVRLRGGHDVPVVNSRGCANAISEFWNDNPV</sequence>
<keyword evidence="2" id="KW-1185">Reference proteome</keyword>
<accession>A0ACC3MS67</accession>
<protein>
    <submittedName>
        <fullName evidence="1">Uncharacterized protein</fullName>
    </submittedName>
</protein>
<gene>
    <name evidence="1" type="ORF">LTR37_014880</name>
</gene>
<evidence type="ECO:0000313" key="1">
    <source>
        <dbReference type="EMBL" id="KAK3702414.1"/>
    </source>
</evidence>
<comment type="caution">
    <text evidence="1">The sequence shown here is derived from an EMBL/GenBank/DDBJ whole genome shotgun (WGS) entry which is preliminary data.</text>
</comment>